<proteinExistence type="predicted"/>
<dbReference type="Gene3D" id="3.30.565.10">
    <property type="entry name" value="Histidine kinase-like ATPase, C-terminal domain"/>
    <property type="match status" value="1"/>
</dbReference>
<dbReference type="EMBL" id="RXLQ01000001">
    <property type="protein sequence ID" value="RSZ60752.1"/>
    <property type="molecule type" value="Genomic_DNA"/>
</dbReference>
<feature type="compositionally biased region" description="Basic and acidic residues" evidence="1">
    <location>
        <begin position="411"/>
        <end position="428"/>
    </location>
</feature>
<gene>
    <name evidence="3" type="ORF">EJB06_01025</name>
</gene>
<feature type="domain" description="Histidine kinase/HSP90-like ATPase" evidence="2">
    <location>
        <begin position="29"/>
        <end position="116"/>
    </location>
</feature>
<keyword evidence="4" id="KW-1185">Reference proteome</keyword>
<evidence type="ECO:0000259" key="2">
    <source>
        <dbReference type="Pfam" id="PF02518"/>
    </source>
</evidence>
<evidence type="ECO:0000313" key="3">
    <source>
        <dbReference type="EMBL" id="RSZ60752.1"/>
    </source>
</evidence>
<dbReference type="Proteomes" id="UP000278085">
    <property type="component" value="Unassembled WGS sequence"/>
</dbReference>
<evidence type="ECO:0000313" key="4">
    <source>
        <dbReference type="Proteomes" id="UP000278085"/>
    </source>
</evidence>
<name>A0A430HTC8_9BURK</name>
<accession>A0A430HTC8</accession>
<sequence length="606" mass="67227">MPGIALIDDMGVANVGFLLENLAKEAGPLQYLRELVQNALEAILRKRVVDDGRVEIDFEEIAGVKKLRITDNGIGMTPDEVQENLNRLSASGGTQAFDKNFGIGAKITAAVRNPHGVMYKAWKDGVGSVTILGHHQGRYGRIGARNPDDGSVDYWLPLPGSDKHPIIKDSGVSVVLLGKSRQDDTTLAPRGVEFPSQWVAAFLERRYYELPPGITVRVLRPSEIYDSGIHAMRPIHHIIRGQHYYLDKHSDCSGVVRLRRSEANVLWWLLSEPETGGQAWNNRGHVAALYQGELYHVRGGTERTSALKDFGIYAGFGRVVIYVEPTNVIGANAARSSLVLKGNVPVDYAGIGAAFADEMPEQLAGFMAGQVSSDHADNRKSILKNLKEVEAALEQARFKRSNAGKLVRVEPELIGRTTQTERPREARPPEPGPPPDTDAIERVGSDYLRRAHEEMNRLRAKRIDADPIPRIVWDEEGSTVPPGRAATYTHTSHVVTANARFSFYADLLEWSVEEARRRMTSEVGDDTLRKICTLEVRRWFEQALAEAVVVLRPLSHDERWGPEVFRTGLSDEGLTAAVVSHRWFLLTAIKRDLAGRLGSVREKLAS</sequence>
<comment type="caution">
    <text evidence="3">The sequence shown here is derived from an EMBL/GenBank/DDBJ whole genome shotgun (WGS) entry which is preliminary data.</text>
</comment>
<dbReference type="OrthoDB" id="9802640at2"/>
<dbReference type="InterPro" id="IPR003594">
    <property type="entry name" value="HATPase_dom"/>
</dbReference>
<organism evidence="3 4">
    <name type="scientific">Massilia atriviolacea</name>
    <dbReference type="NCBI Taxonomy" id="2495579"/>
    <lineage>
        <taxon>Bacteria</taxon>
        <taxon>Pseudomonadati</taxon>
        <taxon>Pseudomonadota</taxon>
        <taxon>Betaproteobacteria</taxon>
        <taxon>Burkholderiales</taxon>
        <taxon>Oxalobacteraceae</taxon>
        <taxon>Telluria group</taxon>
        <taxon>Massilia</taxon>
    </lineage>
</organism>
<feature type="region of interest" description="Disordered" evidence="1">
    <location>
        <begin position="411"/>
        <end position="440"/>
    </location>
</feature>
<dbReference type="Pfam" id="PF02518">
    <property type="entry name" value="HATPase_c"/>
    <property type="match status" value="1"/>
</dbReference>
<protein>
    <recommendedName>
        <fullName evidence="2">Histidine kinase/HSP90-like ATPase domain-containing protein</fullName>
    </recommendedName>
</protein>
<dbReference type="InterPro" id="IPR036890">
    <property type="entry name" value="HATPase_C_sf"/>
</dbReference>
<dbReference type="AlphaFoldDB" id="A0A430HTC8"/>
<reference evidence="3 4" key="1">
    <citation type="submission" date="2018-12" db="EMBL/GenBank/DDBJ databases">
        <authorList>
            <person name="Yang E."/>
        </authorList>
    </citation>
    <scope>NUCLEOTIDE SEQUENCE [LARGE SCALE GENOMIC DNA]</scope>
    <source>
        <strain evidence="3 4">SOD</strain>
    </source>
</reference>
<dbReference type="RefSeq" id="WP_126072136.1">
    <property type="nucleotide sequence ID" value="NZ_CP051166.1"/>
</dbReference>
<evidence type="ECO:0000256" key="1">
    <source>
        <dbReference type="SAM" id="MobiDB-lite"/>
    </source>
</evidence>
<dbReference type="SUPFAM" id="SSF55874">
    <property type="entry name" value="ATPase domain of HSP90 chaperone/DNA topoisomerase II/histidine kinase"/>
    <property type="match status" value="1"/>
</dbReference>